<accession>A0AAV7I8H9</accession>
<reference evidence="1 2" key="1">
    <citation type="journal article" date="2021" name="J. Hered.">
        <title>A chromosome-level genome assembly of the parasitoid wasp, Cotesia glomerata (Hymenoptera: Braconidae).</title>
        <authorList>
            <person name="Pinto B.J."/>
            <person name="Weis J.J."/>
            <person name="Gamble T."/>
            <person name="Ode P.J."/>
            <person name="Paul R."/>
            <person name="Zaspel J.M."/>
        </authorList>
    </citation>
    <scope>NUCLEOTIDE SEQUENCE [LARGE SCALE GENOMIC DNA]</scope>
    <source>
        <strain evidence="1">CgM1</strain>
    </source>
</reference>
<name>A0AAV7I8H9_COTGL</name>
<gene>
    <name evidence="1" type="ORF">KQX54_010043</name>
</gene>
<comment type="caution">
    <text evidence="1">The sequence shown here is derived from an EMBL/GenBank/DDBJ whole genome shotgun (WGS) entry which is preliminary data.</text>
</comment>
<keyword evidence="2" id="KW-1185">Reference proteome</keyword>
<organism evidence="1 2">
    <name type="scientific">Cotesia glomerata</name>
    <name type="common">Lepidopteran parasitic wasp</name>
    <name type="synonym">Apanteles glomeratus</name>
    <dbReference type="NCBI Taxonomy" id="32391"/>
    <lineage>
        <taxon>Eukaryota</taxon>
        <taxon>Metazoa</taxon>
        <taxon>Ecdysozoa</taxon>
        <taxon>Arthropoda</taxon>
        <taxon>Hexapoda</taxon>
        <taxon>Insecta</taxon>
        <taxon>Pterygota</taxon>
        <taxon>Neoptera</taxon>
        <taxon>Endopterygota</taxon>
        <taxon>Hymenoptera</taxon>
        <taxon>Apocrita</taxon>
        <taxon>Ichneumonoidea</taxon>
        <taxon>Braconidae</taxon>
        <taxon>Microgastrinae</taxon>
        <taxon>Cotesia</taxon>
    </lineage>
</organism>
<sequence>MVLKAGFNELKVSLIPRENQINMSQIFRRGQIKASITRIQTFIEEFTDSPLNQAKLQQRIENLKAVFSALPDITAELMASDPDGNHDIIETKITENYMDVLATAILLQNNTTETTRDRSVTPAISESSSNQTLDHNLTRMPKRELRKFDGKLEEWKAFSHWFKSNVHERHKSNVLVGEAANTIASQGLMYIAIST</sequence>
<proteinExistence type="predicted"/>
<evidence type="ECO:0000313" key="2">
    <source>
        <dbReference type="Proteomes" id="UP000826195"/>
    </source>
</evidence>
<protein>
    <submittedName>
        <fullName evidence="1">Uncharacterized protein</fullName>
    </submittedName>
</protein>
<dbReference type="Proteomes" id="UP000826195">
    <property type="component" value="Unassembled WGS sequence"/>
</dbReference>
<dbReference type="AlphaFoldDB" id="A0AAV7I8H9"/>
<dbReference type="EMBL" id="JAHXZJ010002237">
    <property type="protein sequence ID" value="KAH0546480.1"/>
    <property type="molecule type" value="Genomic_DNA"/>
</dbReference>
<evidence type="ECO:0000313" key="1">
    <source>
        <dbReference type="EMBL" id="KAH0546480.1"/>
    </source>
</evidence>